<organism evidence="8 9">
    <name type="scientific">Stereocaulon virgatum</name>
    <dbReference type="NCBI Taxonomy" id="373712"/>
    <lineage>
        <taxon>Eukaryota</taxon>
        <taxon>Fungi</taxon>
        <taxon>Dikarya</taxon>
        <taxon>Ascomycota</taxon>
        <taxon>Pezizomycotina</taxon>
        <taxon>Lecanoromycetes</taxon>
        <taxon>OSLEUM clade</taxon>
        <taxon>Lecanoromycetidae</taxon>
        <taxon>Lecanorales</taxon>
        <taxon>Lecanorineae</taxon>
        <taxon>Stereocaulaceae</taxon>
        <taxon>Stereocaulon</taxon>
    </lineage>
</organism>
<accession>A0ABR4A960</accession>
<evidence type="ECO:0000313" key="9">
    <source>
        <dbReference type="Proteomes" id="UP001590950"/>
    </source>
</evidence>
<evidence type="ECO:0000313" key="8">
    <source>
        <dbReference type="EMBL" id="KAL2042039.1"/>
    </source>
</evidence>
<keyword evidence="3 6" id="KW-1133">Transmembrane helix</keyword>
<evidence type="ECO:0000256" key="4">
    <source>
        <dbReference type="ARBA" id="ARBA00023136"/>
    </source>
</evidence>
<feature type="transmembrane region" description="Helical" evidence="6">
    <location>
        <begin position="38"/>
        <end position="56"/>
    </location>
</feature>
<comment type="similarity">
    <text evidence="5">Belongs to the SAT4 family.</text>
</comment>
<dbReference type="InterPro" id="IPR049326">
    <property type="entry name" value="Rhodopsin_dom_fungi"/>
</dbReference>
<evidence type="ECO:0000256" key="5">
    <source>
        <dbReference type="ARBA" id="ARBA00038359"/>
    </source>
</evidence>
<evidence type="ECO:0000256" key="2">
    <source>
        <dbReference type="ARBA" id="ARBA00022692"/>
    </source>
</evidence>
<evidence type="ECO:0000256" key="6">
    <source>
        <dbReference type="SAM" id="Phobius"/>
    </source>
</evidence>
<evidence type="ECO:0000256" key="1">
    <source>
        <dbReference type="ARBA" id="ARBA00004141"/>
    </source>
</evidence>
<reference evidence="8 9" key="1">
    <citation type="submission" date="2024-09" db="EMBL/GenBank/DDBJ databases">
        <title>Rethinking Asexuality: The Enigmatic Case of Functional Sexual Genes in Lepraria (Stereocaulaceae).</title>
        <authorList>
            <person name="Doellman M."/>
            <person name="Sun Y."/>
            <person name="Barcenas-Pena A."/>
            <person name="Lumbsch H.T."/>
            <person name="Grewe F."/>
        </authorList>
    </citation>
    <scope>NUCLEOTIDE SEQUENCE [LARGE SCALE GENOMIC DNA]</scope>
    <source>
        <strain evidence="8 9">Mercado 3170</strain>
    </source>
</reference>
<keyword evidence="2 6" id="KW-0812">Transmembrane</keyword>
<evidence type="ECO:0000256" key="3">
    <source>
        <dbReference type="ARBA" id="ARBA00022989"/>
    </source>
</evidence>
<dbReference type="Proteomes" id="UP001590950">
    <property type="component" value="Unassembled WGS sequence"/>
</dbReference>
<dbReference type="PANTHER" id="PTHR33048:SF157">
    <property type="entry name" value="INTEGRAL MEMBRANE PROTEIN"/>
    <property type="match status" value="1"/>
</dbReference>
<dbReference type="PANTHER" id="PTHR33048">
    <property type="entry name" value="PTH11-LIKE INTEGRAL MEMBRANE PROTEIN (AFU_ORTHOLOGUE AFUA_5G11245)"/>
    <property type="match status" value="1"/>
</dbReference>
<feature type="transmembrane region" description="Helical" evidence="6">
    <location>
        <begin position="101"/>
        <end position="122"/>
    </location>
</feature>
<evidence type="ECO:0000259" key="7">
    <source>
        <dbReference type="Pfam" id="PF20684"/>
    </source>
</evidence>
<protein>
    <recommendedName>
        <fullName evidence="7">Rhodopsin domain-containing protein</fullName>
    </recommendedName>
</protein>
<gene>
    <name evidence="8" type="ORF">N7G274_005227</name>
</gene>
<dbReference type="EMBL" id="JBEFKJ010000015">
    <property type="protein sequence ID" value="KAL2042039.1"/>
    <property type="molecule type" value="Genomic_DNA"/>
</dbReference>
<feature type="transmembrane region" description="Helical" evidence="6">
    <location>
        <begin position="68"/>
        <end position="89"/>
    </location>
</feature>
<sequence>MEQPSHGIRKARSSQRLVIALRFYGRIKSKAGLGADDWLILPALVTVIGIGVALIISPAQELVKKIEFVFHTLITPAYGFIKLSVIYLYRRIFVKGTSSRFDRFTKFSVAIVILWTIAFFFYPNLHLWGLRAV</sequence>
<dbReference type="Pfam" id="PF20684">
    <property type="entry name" value="Fung_rhodopsin"/>
    <property type="match status" value="1"/>
</dbReference>
<keyword evidence="9" id="KW-1185">Reference proteome</keyword>
<dbReference type="InterPro" id="IPR052337">
    <property type="entry name" value="SAT4-like"/>
</dbReference>
<comment type="caution">
    <text evidence="8">The sequence shown here is derived from an EMBL/GenBank/DDBJ whole genome shotgun (WGS) entry which is preliminary data.</text>
</comment>
<feature type="domain" description="Rhodopsin" evidence="7">
    <location>
        <begin position="21"/>
        <end position="121"/>
    </location>
</feature>
<name>A0ABR4A960_9LECA</name>
<keyword evidence="4 6" id="KW-0472">Membrane</keyword>
<proteinExistence type="inferred from homology"/>
<comment type="subcellular location">
    <subcellularLocation>
        <location evidence="1">Membrane</location>
        <topology evidence="1">Multi-pass membrane protein</topology>
    </subcellularLocation>
</comment>